<keyword evidence="8" id="KW-1185">Reference proteome</keyword>
<dbReference type="KEGG" id="cag:Cagg_0380"/>
<dbReference type="HOGENOM" id="CLU_1936179_0_0_0"/>
<dbReference type="Pfam" id="PF04277">
    <property type="entry name" value="OAD_gamma"/>
    <property type="match status" value="1"/>
</dbReference>
<dbReference type="Proteomes" id="UP000002508">
    <property type="component" value="Chromosome"/>
</dbReference>
<dbReference type="eggNOG" id="COG3630">
    <property type="taxonomic scope" value="Bacteria"/>
</dbReference>
<dbReference type="EMBL" id="CP001337">
    <property type="protein sequence ID" value="ACL23326.1"/>
    <property type="molecule type" value="Genomic_DNA"/>
</dbReference>
<dbReference type="GO" id="GO:0036376">
    <property type="term" value="P:sodium ion export across plasma membrane"/>
    <property type="evidence" value="ECO:0007669"/>
    <property type="project" value="InterPro"/>
</dbReference>
<proteinExistence type="predicted"/>
<name>B8G322_CHLAD</name>
<evidence type="ECO:0000256" key="4">
    <source>
        <dbReference type="ARBA" id="ARBA00022989"/>
    </source>
</evidence>
<dbReference type="RefSeq" id="WP_012615692.1">
    <property type="nucleotide sequence ID" value="NC_011831.1"/>
</dbReference>
<keyword evidence="5 6" id="KW-0472">Membrane</keyword>
<dbReference type="GO" id="GO:0015081">
    <property type="term" value="F:sodium ion transmembrane transporter activity"/>
    <property type="evidence" value="ECO:0007669"/>
    <property type="project" value="InterPro"/>
</dbReference>
<dbReference type="InterPro" id="IPR005899">
    <property type="entry name" value="Na_pump_deCOase"/>
</dbReference>
<dbReference type="OrthoDB" id="5148111at2"/>
<feature type="transmembrane region" description="Helical" evidence="6">
    <location>
        <begin position="6"/>
        <end position="29"/>
    </location>
</feature>
<evidence type="ECO:0000256" key="2">
    <source>
        <dbReference type="ARBA" id="ARBA00022475"/>
    </source>
</evidence>
<keyword evidence="4 6" id="KW-1133">Transmembrane helix</keyword>
<comment type="subcellular location">
    <subcellularLocation>
        <location evidence="1">Cell membrane</location>
    </subcellularLocation>
</comment>
<evidence type="ECO:0000256" key="6">
    <source>
        <dbReference type="SAM" id="Phobius"/>
    </source>
</evidence>
<evidence type="ECO:0000313" key="7">
    <source>
        <dbReference type="EMBL" id="ACL23326.1"/>
    </source>
</evidence>
<organism evidence="7 8">
    <name type="scientific">Chloroflexus aggregans (strain MD-66 / DSM 9485)</name>
    <dbReference type="NCBI Taxonomy" id="326427"/>
    <lineage>
        <taxon>Bacteria</taxon>
        <taxon>Bacillati</taxon>
        <taxon>Chloroflexota</taxon>
        <taxon>Chloroflexia</taxon>
        <taxon>Chloroflexales</taxon>
        <taxon>Chloroflexineae</taxon>
        <taxon>Chloroflexaceae</taxon>
        <taxon>Chloroflexus</taxon>
    </lineage>
</organism>
<protein>
    <submittedName>
        <fullName evidence="7">Sodium pump decarboxylase gamma subunit</fullName>
    </submittedName>
</protein>
<dbReference type="STRING" id="326427.Cagg_0380"/>
<keyword evidence="3 6" id="KW-0812">Transmembrane</keyword>
<dbReference type="AlphaFoldDB" id="B8G322"/>
<evidence type="ECO:0000256" key="1">
    <source>
        <dbReference type="ARBA" id="ARBA00004236"/>
    </source>
</evidence>
<evidence type="ECO:0000256" key="3">
    <source>
        <dbReference type="ARBA" id="ARBA00022692"/>
    </source>
</evidence>
<keyword evidence="2" id="KW-1003">Cell membrane</keyword>
<evidence type="ECO:0000256" key="5">
    <source>
        <dbReference type="ARBA" id="ARBA00023136"/>
    </source>
</evidence>
<reference evidence="7" key="1">
    <citation type="submission" date="2008-12" db="EMBL/GenBank/DDBJ databases">
        <title>Complete sequence of Chloroflexus aggregans DSM 9485.</title>
        <authorList>
            <consortium name="US DOE Joint Genome Institute"/>
            <person name="Lucas S."/>
            <person name="Copeland A."/>
            <person name="Lapidus A."/>
            <person name="Glavina del Rio T."/>
            <person name="Dalin E."/>
            <person name="Tice H."/>
            <person name="Pitluck S."/>
            <person name="Foster B."/>
            <person name="Larimer F."/>
            <person name="Land M."/>
            <person name="Hauser L."/>
            <person name="Kyrpides N."/>
            <person name="Mikhailova N."/>
            <person name="Bryant D."/>
            <person name="Richardson P."/>
        </authorList>
    </citation>
    <scope>NUCLEOTIDE SEQUENCE</scope>
    <source>
        <strain evidence="7">DSM 9485</strain>
    </source>
</reference>
<accession>B8G322</accession>
<dbReference type="GO" id="GO:0005886">
    <property type="term" value="C:plasma membrane"/>
    <property type="evidence" value="ECO:0007669"/>
    <property type="project" value="UniProtKB-SubCell"/>
</dbReference>
<gene>
    <name evidence="7" type="ordered locus">Cagg_0380</name>
</gene>
<evidence type="ECO:0000313" key="8">
    <source>
        <dbReference type="Proteomes" id="UP000002508"/>
    </source>
</evidence>
<sequence>MENLGFGLTMTVLGMGLVFTVLAFIWGLLNLLTRFDQPEPSTTTGEVMPALEIAPVTTEPLTPDEVAAIAVAVAVHTATLRREAAPTVRSYWPGSLLFASRWVAAGRARQNQSWQRRR</sequence>